<feature type="transmembrane region" description="Helical" evidence="11">
    <location>
        <begin position="499"/>
        <end position="521"/>
    </location>
</feature>
<keyword evidence="8 9" id="KW-0739">Sodium transport</keyword>
<feature type="transmembrane region" description="Helical" evidence="11">
    <location>
        <begin position="276"/>
        <end position="298"/>
    </location>
</feature>
<feature type="transmembrane region" description="Helical" evidence="11">
    <location>
        <begin position="357"/>
        <end position="382"/>
    </location>
</feature>
<evidence type="ECO:0000256" key="5">
    <source>
        <dbReference type="ARBA" id="ARBA00023053"/>
    </source>
</evidence>
<keyword evidence="3 9" id="KW-0812">Transmembrane</keyword>
<evidence type="ECO:0000256" key="2">
    <source>
        <dbReference type="ARBA" id="ARBA00022448"/>
    </source>
</evidence>
<gene>
    <name evidence="14" type="ORF">CLODIP_2_CD06231</name>
</gene>
<evidence type="ECO:0000256" key="10">
    <source>
        <dbReference type="SAM" id="MobiDB-lite"/>
    </source>
</evidence>
<feature type="domain" description="Cation/H+ exchanger transmembrane" evidence="13">
    <location>
        <begin position="89"/>
        <end position="521"/>
    </location>
</feature>
<dbReference type="Pfam" id="PF00999">
    <property type="entry name" value="Na_H_Exchanger"/>
    <property type="match status" value="1"/>
</dbReference>
<feature type="signal peptide" evidence="12">
    <location>
        <begin position="1"/>
        <end position="27"/>
    </location>
</feature>
<name>A0A8S1DJC3_9INSE</name>
<keyword evidence="6 9" id="KW-0406">Ion transport</keyword>
<evidence type="ECO:0000256" key="12">
    <source>
        <dbReference type="SAM" id="SignalP"/>
    </source>
</evidence>
<dbReference type="OrthoDB" id="196264at2759"/>
<dbReference type="GO" id="GO:0005886">
    <property type="term" value="C:plasma membrane"/>
    <property type="evidence" value="ECO:0007669"/>
    <property type="project" value="TreeGrafter"/>
</dbReference>
<feature type="transmembrane region" description="Helical" evidence="11">
    <location>
        <begin position="310"/>
        <end position="337"/>
    </location>
</feature>
<feature type="transmembrane region" description="Helical" evidence="11">
    <location>
        <begin position="197"/>
        <end position="219"/>
    </location>
</feature>
<dbReference type="InterPro" id="IPR018422">
    <property type="entry name" value="Cation/H_exchanger_CPA1"/>
</dbReference>
<protein>
    <recommendedName>
        <fullName evidence="9">Sodium/hydrogen exchanger</fullName>
    </recommendedName>
</protein>
<dbReference type="AlphaFoldDB" id="A0A8S1DJC3"/>
<dbReference type="Gene3D" id="6.10.140.1330">
    <property type="match status" value="1"/>
</dbReference>
<accession>A0A8S1DJC3</accession>
<keyword evidence="15" id="KW-1185">Reference proteome</keyword>
<evidence type="ECO:0000259" key="13">
    <source>
        <dbReference type="Pfam" id="PF00999"/>
    </source>
</evidence>
<feature type="transmembrane region" description="Helical" evidence="11">
    <location>
        <begin position="403"/>
        <end position="421"/>
    </location>
</feature>
<evidence type="ECO:0000256" key="3">
    <source>
        <dbReference type="ARBA" id="ARBA00022692"/>
    </source>
</evidence>
<feature type="compositionally biased region" description="Polar residues" evidence="10">
    <location>
        <begin position="851"/>
        <end position="864"/>
    </location>
</feature>
<dbReference type="GO" id="GO:0015386">
    <property type="term" value="F:potassium:proton antiporter activity"/>
    <property type="evidence" value="ECO:0007669"/>
    <property type="project" value="TreeGrafter"/>
</dbReference>
<reference evidence="14 15" key="1">
    <citation type="submission" date="2020-04" db="EMBL/GenBank/DDBJ databases">
        <authorList>
            <person name="Alioto T."/>
            <person name="Alioto T."/>
            <person name="Gomez Garrido J."/>
        </authorList>
    </citation>
    <scope>NUCLEOTIDE SEQUENCE [LARGE SCALE GENOMIC DNA]</scope>
</reference>
<dbReference type="GO" id="GO:0051453">
    <property type="term" value="P:regulation of intracellular pH"/>
    <property type="evidence" value="ECO:0007669"/>
    <property type="project" value="TreeGrafter"/>
</dbReference>
<dbReference type="EMBL" id="CADEPI010000278">
    <property type="protein sequence ID" value="CAB3382637.1"/>
    <property type="molecule type" value="Genomic_DNA"/>
</dbReference>
<dbReference type="PANTHER" id="PTHR10110">
    <property type="entry name" value="SODIUM/HYDROGEN EXCHANGER"/>
    <property type="match status" value="1"/>
</dbReference>
<comment type="caution">
    <text evidence="14">The sequence shown here is derived from an EMBL/GenBank/DDBJ whole genome shotgun (WGS) entry which is preliminary data.</text>
</comment>
<dbReference type="InterPro" id="IPR004709">
    <property type="entry name" value="NaH_exchanger"/>
</dbReference>
<evidence type="ECO:0000256" key="8">
    <source>
        <dbReference type="ARBA" id="ARBA00023201"/>
    </source>
</evidence>
<comment type="similarity">
    <text evidence="9">Belongs to the monovalent cation:proton antiporter 1 (CPA1) transporter (TC 2.A.36) family.</text>
</comment>
<dbReference type="Proteomes" id="UP000494165">
    <property type="component" value="Unassembled WGS sequence"/>
</dbReference>
<evidence type="ECO:0000256" key="9">
    <source>
        <dbReference type="RuleBase" id="RU003722"/>
    </source>
</evidence>
<sequence length="895" mass="98532">MSSFRRAGGMLLATGVGLLLLATTALGAVAFDFDLLENATFAKERDHLSSTAGEQHTHSGIHVASWRWDEIGVFFTFTAFVLVTGLAKVAFHHVHFLSSRIPESCLMIIMGVAVGGVLYAAGVQGPEAAAIATDKILDDHPKVNPTPVHESGGHGQPFIMPMFTPRLFFLVLLPPVILESAYSLYDRAFADNLSTILLYAVVGTLFNTFAIGALLFGIYKLGIMGSLWQFGGFASSSYSLTLLDSLVFSSLISAVDPVAVLAIFQEVGVNKDLYFLVFGESLLNDAVTVVLYTTMVAFTEMPTIRGEQYALAVLSFFTVSCGGLVVGVIGGLFTALITKTTQDVRVVEPLAVLGMAYLSYLSAELFHFSGIISIIGCGLVQAHYALKNISHKSYTTVKYFTKMLSSTSDAIIFLFLGMVLVSDKHVWHTGFVLWTLLLCLICRFVGVFLLTALNNLMSVRQIEMQEQFIMAYGGLRGAVGFSLVVMLDGSLVPPRQLFITATLVVILFTVFIQGGTIKTLVDLLHIERSQSGHKLLHEDVSDHVISMLMAGIEEIAGARGDYYVRRKLEYLDDKYLKRIFMNPDAENDLTRLFEKLTLTEHFAHLYGPVTLVEDQNLFGGYGSRESLDPAKAALMGLPPPGAFLRVTDLFPGVELRRRGTLVLSSASPSMPPSRGRSRTLTEGELTSSNLTLRKALKNTPYQRFHYKHNRNLIDDDYQELRDHLERRLLTARRITHMAALRHHSAQSAIQSSGANSSLEGQDPEFFGQRRRQVVSGATTVPEECVPKQQYLTVNRELEGVFPEDLPGMNAIFTRTNRRLSLARQRSNDASDAANKSLSDEVAGPASLHVLQRQSRISESPNPEVNETEERLLSPYHTLPNVPQRGSRRGSSESEV</sequence>
<dbReference type="GO" id="GO:0015385">
    <property type="term" value="F:sodium:proton antiporter activity"/>
    <property type="evidence" value="ECO:0007669"/>
    <property type="project" value="InterPro"/>
</dbReference>
<keyword evidence="7 11" id="KW-0472">Membrane</keyword>
<dbReference type="InterPro" id="IPR006153">
    <property type="entry name" value="Cation/H_exchanger_TM"/>
</dbReference>
<evidence type="ECO:0000313" key="15">
    <source>
        <dbReference type="Proteomes" id="UP000494165"/>
    </source>
</evidence>
<evidence type="ECO:0000256" key="1">
    <source>
        <dbReference type="ARBA" id="ARBA00004141"/>
    </source>
</evidence>
<dbReference type="NCBIfam" id="TIGR00840">
    <property type="entry name" value="b_cpa1"/>
    <property type="match status" value="1"/>
</dbReference>
<feature type="chain" id="PRO_5035790651" description="Sodium/hydrogen exchanger" evidence="12">
    <location>
        <begin position="28"/>
        <end position="895"/>
    </location>
</feature>
<evidence type="ECO:0000313" key="14">
    <source>
        <dbReference type="EMBL" id="CAB3382637.1"/>
    </source>
</evidence>
<evidence type="ECO:0000256" key="7">
    <source>
        <dbReference type="ARBA" id="ARBA00023136"/>
    </source>
</evidence>
<dbReference type="GO" id="GO:0098719">
    <property type="term" value="P:sodium ion import across plasma membrane"/>
    <property type="evidence" value="ECO:0007669"/>
    <property type="project" value="TreeGrafter"/>
</dbReference>
<keyword evidence="4 11" id="KW-1133">Transmembrane helix</keyword>
<feature type="transmembrane region" description="Helical" evidence="11">
    <location>
        <begin position="71"/>
        <end position="91"/>
    </location>
</feature>
<evidence type="ECO:0000256" key="6">
    <source>
        <dbReference type="ARBA" id="ARBA00023065"/>
    </source>
</evidence>
<evidence type="ECO:0000256" key="4">
    <source>
        <dbReference type="ARBA" id="ARBA00022989"/>
    </source>
</evidence>
<feature type="region of interest" description="Disordered" evidence="10">
    <location>
        <begin position="664"/>
        <end position="683"/>
    </location>
</feature>
<keyword evidence="5" id="KW-0915">Sodium</keyword>
<keyword evidence="12" id="KW-0732">Signal</keyword>
<organism evidence="14 15">
    <name type="scientific">Cloeon dipterum</name>
    <dbReference type="NCBI Taxonomy" id="197152"/>
    <lineage>
        <taxon>Eukaryota</taxon>
        <taxon>Metazoa</taxon>
        <taxon>Ecdysozoa</taxon>
        <taxon>Arthropoda</taxon>
        <taxon>Hexapoda</taxon>
        <taxon>Insecta</taxon>
        <taxon>Pterygota</taxon>
        <taxon>Palaeoptera</taxon>
        <taxon>Ephemeroptera</taxon>
        <taxon>Pisciforma</taxon>
        <taxon>Baetidae</taxon>
        <taxon>Cloeon</taxon>
    </lineage>
</organism>
<evidence type="ECO:0000256" key="11">
    <source>
        <dbReference type="SAM" id="Phobius"/>
    </source>
</evidence>
<feature type="region of interest" description="Disordered" evidence="10">
    <location>
        <begin position="823"/>
        <end position="895"/>
    </location>
</feature>
<feature type="transmembrane region" description="Helical" evidence="11">
    <location>
        <begin position="240"/>
        <end position="264"/>
    </location>
</feature>
<feature type="compositionally biased region" description="Polar residues" evidence="10">
    <location>
        <begin position="823"/>
        <end position="836"/>
    </location>
</feature>
<dbReference type="PRINTS" id="PR01084">
    <property type="entry name" value="NAHEXCHNGR"/>
</dbReference>
<feature type="transmembrane region" description="Helical" evidence="11">
    <location>
        <begin position="433"/>
        <end position="456"/>
    </location>
</feature>
<keyword evidence="2 9" id="KW-0813">Transport</keyword>
<feature type="compositionally biased region" description="Low complexity" evidence="10">
    <location>
        <begin position="664"/>
        <end position="674"/>
    </location>
</feature>
<feature type="transmembrane region" description="Helical" evidence="11">
    <location>
        <begin position="167"/>
        <end position="185"/>
    </location>
</feature>
<keyword evidence="9" id="KW-0050">Antiport</keyword>
<dbReference type="PANTHER" id="PTHR10110:SF126">
    <property type="entry name" value="NA(+)_H(+) EXCHANGER PROTEIN 7"/>
    <property type="match status" value="1"/>
</dbReference>
<comment type="subcellular location">
    <subcellularLocation>
        <location evidence="1">Membrane</location>
        <topology evidence="1">Multi-pass membrane protein</topology>
    </subcellularLocation>
</comment>
<proteinExistence type="inferred from homology"/>